<dbReference type="PANTHER" id="PTHR47053:SF1">
    <property type="entry name" value="MUREIN DD-ENDOPEPTIDASE MEPH-RELATED"/>
    <property type="match status" value="1"/>
</dbReference>
<reference evidence="11 12" key="1">
    <citation type="submission" date="2017-11" db="EMBL/GenBank/DDBJ databases">
        <title>Bacterial isolate from king chilli rhizosphere.</title>
        <authorList>
            <person name="Takhelmayum P."/>
            <person name="Sarangthem I."/>
        </authorList>
    </citation>
    <scope>NUCLEOTIDE SEQUENCE [LARGE SCALE GENOMIC DNA]</scope>
    <source>
        <strain evidence="12">t26</strain>
    </source>
</reference>
<dbReference type="SUPFAM" id="SSF54001">
    <property type="entry name" value="Cysteine proteinases"/>
    <property type="match status" value="1"/>
</dbReference>
<dbReference type="InterPro" id="IPR036779">
    <property type="entry name" value="LysM_dom_sf"/>
</dbReference>
<evidence type="ECO:0000256" key="2">
    <source>
        <dbReference type="ARBA" id="ARBA00022670"/>
    </source>
</evidence>
<evidence type="ECO:0000256" key="6">
    <source>
        <dbReference type="ARBA" id="ARBA00022807"/>
    </source>
</evidence>
<evidence type="ECO:0000256" key="1">
    <source>
        <dbReference type="ARBA" id="ARBA00007074"/>
    </source>
</evidence>
<feature type="chain" id="PRO_5014650808" evidence="8">
    <location>
        <begin position="28"/>
        <end position="306"/>
    </location>
</feature>
<dbReference type="RefSeq" id="WP_100545329.1">
    <property type="nucleotide sequence ID" value="NZ_CP158849.1"/>
</dbReference>
<dbReference type="STRING" id="582475.ACZ11_18750"/>
<accession>A0A2M9PZS9</accession>
<keyword evidence="5" id="KW-0378">Hydrolase</keyword>
<evidence type="ECO:0000313" key="12">
    <source>
        <dbReference type="Proteomes" id="UP000232101"/>
    </source>
</evidence>
<dbReference type="InterPro" id="IPR018392">
    <property type="entry name" value="LysM"/>
</dbReference>
<evidence type="ECO:0000313" key="11">
    <source>
        <dbReference type="EMBL" id="PJO41222.1"/>
    </source>
</evidence>
<keyword evidence="4" id="KW-0677">Repeat</keyword>
<comment type="caution">
    <text evidence="11">The sequence shown here is derived from an EMBL/GenBank/DDBJ whole genome shotgun (WGS) entry which is preliminary data.</text>
</comment>
<dbReference type="PROSITE" id="PS51935">
    <property type="entry name" value="NLPC_P60"/>
    <property type="match status" value="1"/>
</dbReference>
<feature type="compositionally biased region" description="Low complexity" evidence="7">
    <location>
        <begin position="81"/>
        <end position="102"/>
    </location>
</feature>
<evidence type="ECO:0000256" key="3">
    <source>
        <dbReference type="ARBA" id="ARBA00022729"/>
    </source>
</evidence>
<dbReference type="GO" id="GO:0008234">
    <property type="term" value="F:cysteine-type peptidase activity"/>
    <property type="evidence" value="ECO:0007669"/>
    <property type="project" value="UniProtKB-KW"/>
</dbReference>
<evidence type="ECO:0000256" key="4">
    <source>
        <dbReference type="ARBA" id="ARBA00022737"/>
    </source>
</evidence>
<keyword evidence="6" id="KW-0788">Thiol protease</keyword>
<evidence type="ECO:0000259" key="9">
    <source>
        <dbReference type="PROSITE" id="PS51782"/>
    </source>
</evidence>
<name>A0A2M9PZS9_9BACI</name>
<dbReference type="Gene3D" id="3.10.350.10">
    <property type="entry name" value="LysM domain"/>
    <property type="match status" value="2"/>
</dbReference>
<dbReference type="AlphaFoldDB" id="A0A2M9PZS9"/>
<feature type="signal peptide" evidence="8">
    <location>
        <begin position="1"/>
        <end position="27"/>
    </location>
</feature>
<feature type="compositionally biased region" description="Low complexity" evidence="7">
    <location>
        <begin position="163"/>
        <end position="174"/>
    </location>
</feature>
<comment type="similarity">
    <text evidence="1">Belongs to the peptidase C40 family.</text>
</comment>
<protein>
    <submittedName>
        <fullName evidence="11">Peptidoglycan endopeptidase</fullName>
    </submittedName>
</protein>
<keyword evidence="2" id="KW-0645">Protease</keyword>
<keyword evidence="3 8" id="KW-0732">Signal</keyword>
<organism evidence="11 12">
    <name type="scientific">Lysinibacillus xylanilyticus</name>
    <dbReference type="NCBI Taxonomy" id="582475"/>
    <lineage>
        <taxon>Bacteria</taxon>
        <taxon>Bacillati</taxon>
        <taxon>Bacillota</taxon>
        <taxon>Bacilli</taxon>
        <taxon>Bacillales</taxon>
        <taxon>Bacillaceae</taxon>
        <taxon>Lysinibacillus</taxon>
    </lineage>
</organism>
<dbReference type="Pfam" id="PF01476">
    <property type="entry name" value="LysM"/>
    <property type="match status" value="2"/>
</dbReference>
<feature type="region of interest" description="Disordered" evidence="7">
    <location>
        <begin position="76"/>
        <end position="104"/>
    </location>
</feature>
<feature type="compositionally biased region" description="Polar residues" evidence="7">
    <location>
        <begin position="175"/>
        <end position="184"/>
    </location>
</feature>
<evidence type="ECO:0000256" key="5">
    <source>
        <dbReference type="ARBA" id="ARBA00022801"/>
    </source>
</evidence>
<dbReference type="InterPro" id="IPR000064">
    <property type="entry name" value="NLP_P60_dom"/>
</dbReference>
<feature type="domain" description="NlpC/P60" evidence="10">
    <location>
        <begin position="182"/>
        <end position="303"/>
    </location>
</feature>
<dbReference type="InterPro" id="IPR051202">
    <property type="entry name" value="Peptidase_C40"/>
</dbReference>
<dbReference type="SUPFAM" id="SSF54106">
    <property type="entry name" value="LysM domain"/>
    <property type="match status" value="2"/>
</dbReference>
<dbReference type="CDD" id="cd00118">
    <property type="entry name" value="LysM"/>
    <property type="match status" value="2"/>
</dbReference>
<evidence type="ECO:0000259" key="10">
    <source>
        <dbReference type="PROSITE" id="PS51935"/>
    </source>
</evidence>
<dbReference type="EMBL" id="PHQY01000677">
    <property type="protein sequence ID" value="PJO41222.1"/>
    <property type="molecule type" value="Genomic_DNA"/>
</dbReference>
<evidence type="ECO:0000256" key="7">
    <source>
        <dbReference type="SAM" id="MobiDB-lite"/>
    </source>
</evidence>
<feature type="domain" description="LysM" evidence="9">
    <location>
        <begin position="28"/>
        <end position="71"/>
    </location>
</feature>
<sequence>MKKTKKLRILALSTIATSFLALQTAEAATYTVQKGDTLSKIASNHKVTIQDIKTWNNLKNDLIYVAQKLEISNYATNDTVKPSNPSTTNPSTTKPTTPSKTTAVSHTVVKGDSLSKIAKQYNVTIKEIKDWNGLTVDTIYIGQVLKLSSESSVSESETVHNNGTSGAGTSSGTSKDPTVNGQAVNKKTVDVANSLVGTPYLYGGNTPEGLDCSGLIYYAFNQGGLKIGRESSEGYFNGNTTQVNNPIAGDLVFFENTYKDGISHMGIYIGNNKFIHAGTDGVEISDVTYSYWSTRLVAYKRFDAIK</sequence>
<feature type="region of interest" description="Disordered" evidence="7">
    <location>
        <begin position="151"/>
        <end position="184"/>
    </location>
</feature>
<dbReference type="Proteomes" id="UP000232101">
    <property type="component" value="Unassembled WGS sequence"/>
</dbReference>
<dbReference type="InterPro" id="IPR038765">
    <property type="entry name" value="Papain-like_cys_pep_sf"/>
</dbReference>
<dbReference type="PANTHER" id="PTHR47053">
    <property type="entry name" value="MUREIN DD-ENDOPEPTIDASE MEPH-RELATED"/>
    <property type="match status" value="1"/>
</dbReference>
<feature type="domain" description="LysM" evidence="9">
    <location>
        <begin position="104"/>
        <end position="147"/>
    </location>
</feature>
<evidence type="ECO:0000256" key="8">
    <source>
        <dbReference type="SAM" id="SignalP"/>
    </source>
</evidence>
<dbReference type="Gene3D" id="3.90.1720.10">
    <property type="entry name" value="endopeptidase domain like (from Nostoc punctiforme)"/>
    <property type="match status" value="1"/>
</dbReference>
<dbReference type="PROSITE" id="PS51782">
    <property type="entry name" value="LYSM"/>
    <property type="match status" value="2"/>
</dbReference>
<dbReference type="GO" id="GO:0006508">
    <property type="term" value="P:proteolysis"/>
    <property type="evidence" value="ECO:0007669"/>
    <property type="project" value="UniProtKB-KW"/>
</dbReference>
<dbReference type="Pfam" id="PF00877">
    <property type="entry name" value="NLPC_P60"/>
    <property type="match status" value="1"/>
</dbReference>
<dbReference type="SMART" id="SM00257">
    <property type="entry name" value="LysM"/>
    <property type="match status" value="2"/>
</dbReference>
<proteinExistence type="inferred from homology"/>
<gene>
    <name evidence="11" type="ORF">CWD94_24100</name>
</gene>